<proteinExistence type="predicted"/>
<organism evidence="2 3">
    <name type="scientific">Moorena producens PAL-8-15-08-1</name>
    <dbReference type="NCBI Taxonomy" id="1458985"/>
    <lineage>
        <taxon>Bacteria</taxon>
        <taxon>Bacillati</taxon>
        <taxon>Cyanobacteriota</taxon>
        <taxon>Cyanophyceae</taxon>
        <taxon>Coleofasciculales</taxon>
        <taxon>Coleofasciculaceae</taxon>
        <taxon>Moorena</taxon>
    </lineage>
</organism>
<feature type="region of interest" description="Disordered" evidence="1">
    <location>
        <begin position="23"/>
        <end position="48"/>
    </location>
</feature>
<dbReference type="RefSeq" id="WP_070393710.1">
    <property type="nucleotide sequence ID" value="NZ_CP017599.1"/>
</dbReference>
<sequence>MAENMMAENSWGEETVNLKGDFSDERSSAMDSGLLESGVSSTKKSNPMFKRVGGHLTLLYEEHLGGRQAPRNP</sequence>
<dbReference type="STRING" id="1458985.BJP34_19125"/>
<dbReference type="Proteomes" id="UP000177870">
    <property type="component" value="Chromosome"/>
</dbReference>
<reference evidence="3" key="1">
    <citation type="submission" date="2016-10" db="EMBL/GenBank/DDBJ databases">
        <title>Comparative genomics uncovers the prolific and rare metabolic potential of the cyanobacterial genus Moorea.</title>
        <authorList>
            <person name="Leao T."/>
            <person name="Castelao G."/>
            <person name="Korobeynikov A."/>
            <person name="Monroe E.A."/>
            <person name="Podell S."/>
            <person name="Glukhov E."/>
            <person name="Allen E."/>
            <person name="Gerwick W.H."/>
            <person name="Gerwick L."/>
        </authorList>
    </citation>
    <scope>NUCLEOTIDE SEQUENCE [LARGE SCALE GENOMIC DNA]</scope>
    <source>
        <strain evidence="3">PAL-8-15-08-1</strain>
    </source>
</reference>
<evidence type="ECO:0000313" key="2">
    <source>
        <dbReference type="EMBL" id="AOX01266.1"/>
    </source>
</evidence>
<protein>
    <submittedName>
        <fullName evidence="2">Uncharacterized protein</fullName>
    </submittedName>
</protein>
<accession>A0A1D8TUX5</accession>
<name>A0A1D8TUX5_9CYAN</name>
<gene>
    <name evidence="2" type="ORF">BJP34_19125</name>
</gene>
<evidence type="ECO:0000256" key="1">
    <source>
        <dbReference type="SAM" id="MobiDB-lite"/>
    </source>
</evidence>
<dbReference type="KEGG" id="mpro:BJP34_19125"/>
<evidence type="ECO:0000313" key="3">
    <source>
        <dbReference type="Proteomes" id="UP000177870"/>
    </source>
</evidence>
<dbReference type="EMBL" id="CP017599">
    <property type="protein sequence ID" value="AOX01266.1"/>
    <property type="molecule type" value="Genomic_DNA"/>
</dbReference>
<dbReference type="AlphaFoldDB" id="A0A1D8TUX5"/>